<dbReference type="PANTHER" id="PTHR11839">
    <property type="entry name" value="UDP/ADP-SUGAR PYROPHOSPHATASE"/>
    <property type="match status" value="1"/>
</dbReference>
<comment type="caution">
    <text evidence="3">The sequence shown here is derived from an EMBL/GenBank/DDBJ whole genome shotgun (WGS) entry which is preliminary data.</text>
</comment>
<proteinExistence type="predicted"/>
<dbReference type="PROSITE" id="PS51462">
    <property type="entry name" value="NUDIX"/>
    <property type="match status" value="1"/>
</dbReference>
<evidence type="ECO:0000259" key="2">
    <source>
        <dbReference type="PROSITE" id="PS51462"/>
    </source>
</evidence>
<dbReference type="SUPFAM" id="SSF55811">
    <property type="entry name" value="Nudix"/>
    <property type="match status" value="1"/>
</dbReference>
<evidence type="ECO:0000256" key="1">
    <source>
        <dbReference type="ARBA" id="ARBA00022801"/>
    </source>
</evidence>
<dbReference type="InterPro" id="IPR000086">
    <property type="entry name" value="NUDIX_hydrolase_dom"/>
</dbReference>
<name>A0ABP9NX11_9BACT</name>
<dbReference type="Pfam" id="PF00293">
    <property type="entry name" value="NUDIX"/>
    <property type="match status" value="1"/>
</dbReference>
<dbReference type="InterPro" id="IPR020084">
    <property type="entry name" value="NUDIX_hydrolase_CS"/>
</dbReference>
<reference evidence="4" key="1">
    <citation type="journal article" date="2019" name="Int. J. Syst. Evol. Microbiol.">
        <title>The Global Catalogue of Microorganisms (GCM) 10K type strain sequencing project: providing services to taxonomists for standard genome sequencing and annotation.</title>
        <authorList>
            <consortium name="The Broad Institute Genomics Platform"/>
            <consortium name="The Broad Institute Genome Sequencing Center for Infectious Disease"/>
            <person name="Wu L."/>
            <person name="Ma J."/>
        </authorList>
    </citation>
    <scope>NUCLEOTIDE SEQUENCE [LARGE SCALE GENOMIC DNA]</scope>
    <source>
        <strain evidence="4">JCM 18053</strain>
    </source>
</reference>
<dbReference type="InterPro" id="IPR022927">
    <property type="entry name" value="RppH"/>
</dbReference>
<dbReference type="PANTHER" id="PTHR11839:SF22">
    <property type="entry name" value="NUDIX HYDROLASE 26, CHLOROPLASTIC"/>
    <property type="match status" value="1"/>
</dbReference>
<dbReference type="Gene3D" id="3.90.79.10">
    <property type="entry name" value="Nucleoside Triphosphate Pyrophosphohydrolase"/>
    <property type="match status" value="1"/>
</dbReference>
<keyword evidence="1" id="KW-0378">Hydrolase</keyword>
<dbReference type="InterPro" id="IPR015797">
    <property type="entry name" value="NUDIX_hydrolase-like_dom_sf"/>
</dbReference>
<evidence type="ECO:0000313" key="4">
    <source>
        <dbReference type="Proteomes" id="UP001499852"/>
    </source>
</evidence>
<accession>A0ABP9NX11</accession>
<keyword evidence="4" id="KW-1185">Reference proteome</keyword>
<gene>
    <name evidence="3" type="ORF">GCM10023213_04200</name>
</gene>
<organism evidence="3 4">
    <name type="scientific">Prosthecobacter algae</name>
    <dbReference type="NCBI Taxonomy" id="1144682"/>
    <lineage>
        <taxon>Bacteria</taxon>
        <taxon>Pseudomonadati</taxon>
        <taxon>Verrucomicrobiota</taxon>
        <taxon>Verrucomicrobiia</taxon>
        <taxon>Verrucomicrobiales</taxon>
        <taxon>Verrucomicrobiaceae</taxon>
        <taxon>Prosthecobacter</taxon>
    </lineage>
</organism>
<protein>
    <submittedName>
        <fullName evidence="3">RNA pyrophosphohydrolase</fullName>
    </submittedName>
</protein>
<sequence>MIPQVTACREEVFCAAPLMSESHAQPIAIPILYRPNVGIILTNERGEIFVAERINIPGAWQFPQGGIDDGEDALTAMYREMAEEIGVTPDKVQLLERRDGYRYAFAKGRLKYGIYGGQDQSYFRCLFLGQDSDVNLAATHQEFSRWRWIRPDEFQMSWVPKFKRAVYRQVFLDFFGLELAPAAG</sequence>
<evidence type="ECO:0000313" key="3">
    <source>
        <dbReference type="EMBL" id="GAA5133775.1"/>
    </source>
</evidence>
<dbReference type="EMBL" id="BAABIA010000001">
    <property type="protein sequence ID" value="GAA5133775.1"/>
    <property type="molecule type" value="Genomic_DNA"/>
</dbReference>
<feature type="domain" description="Nudix hydrolase" evidence="2">
    <location>
        <begin position="32"/>
        <end position="172"/>
    </location>
</feature>
<dbReference type="NCBIfam" id="NF001938">
    <property type="entry name" value="PRK00714.1-5"/>
    <property type="match status" value="1"/>
</dbReference>
<dbReference type="CDD" id="cd03671">
    <property type="entry name" value="NUDIX_Ap4A_hydrolase_plant_like"/>
    <property type="match status" value="1"/>
</dbReference>
<dbReference type="Proteomes" id="UP001499852">
    <property type="component" value="Unassembled WGS sequence"/>
</dbReference>
<dbReference type="PROSITE" id="PS00893">
    <property type="entry name" value="NUDIX_BOX"/>
    <property type="match status" value="1"/>
</dbReference>